<gene>
    <name evidence="3" type="ORF">COY87_04155</name>
</gene>
<reference evidence="4" key="1">
    <citation type="submission" date="2017-09" db="EMBL/GenBank/DDBJ databases">
        <title>Depth-based differentiation of microbial function through sediment-hosted aquifers and enrichment of novel symbionts in the deep terrestrial subsurface.</title>
        <authorList>
            <person name="Probst A.J."/>
            <person name="Ladd B."/>
            <person name="Jarett J.K."/>
            <person name="Geller-Mcgrath D.E."/>
            <person name="Sieber C.M.K."/>
            <person name="Emerson J.B."/>
            <person name="Anantharaman K."/>
            <person name="Thomas B.C."/>
            <person name="Malmstrom R."/>
            <person name="Stieglmeier M."/>
            <person name="Klingl A."/>
            <person name="Woyke T."/>
            <person name="Ryan C.M."/>
            <person name="Banfield J.F."/>
        </authorList>
    </citation>
    <scope>NUCLEOTIDE SEQUENCE [LARGE SCALE GENOMIC DNA]</scope>
</reference>
<dbReference type="SUPFAM" id="SSF69304">
    <property type="entry name" value="Tricorn protease N-terminal domain"/>
    <property type="match status" value="1"/>
</dbReference>
<proteinExistence type="predicted"/>
<dbReference type="AlphaFoldDB" id="A0A2M7QIH0"/>
<evidence type="ECO:0000313" key="3">
    <source>
        <dbReference type="EMBL" id="PIY71828.1"/>
    </source>
</evidence>
<dbReference type="Proteomes" id="UP000229401">
    <property type="component" value="Unassembled WGS sequence"/>
</dbReference>
<accession>A0A2M7QIH0</accession>
<evidence type="ECO:0000313" key="4">
    <source>
        <dbReference type="Proteomes" id="UP000229401"/>
    </source>
</evidence>
<comment type="caution">
    <text evidence="3">The sequence shown here is derived from an EMBL/GenBank/DDBJ whole genome shotgun (WGS) entry which is preliminary data.</text>
</comment>
<dbReference type="EMBL" id="PFLI01000138">
    <property type="protein sequence ID" value="PIY71828.1"/>
    <property type="molecule type" value="Genomic_DNA"/>
</dbReference>
<dbReference type="Pfam" id="PF08308">
    <property type="entry name" value="PEGA"/>
    <property type="match status" value="1"/>
</dbReference>
<sequence>MRIIQKLIIFSVFAGIFIFIVAYARGYRFSYKEKSFSPTGIIAATSQPKAAKVYINGELKGVTDNTFILPPGSYIVEIKKDGYFDWKKTFILKGELVVSADANLFPLNSSLTPLTNLGLAKVISIDKTERSLLFSQNGVEEKDGIYLFDQNKKPFSFFPPLKLLVLKKNLPLGIDFTKTTTTFSPDFKEAIIDFELENSSVSYFISVDEENQQLFDVTNSKESLITAWNEENKKEAIKIMEVFPAEVRKIASDSFSVVSFSPDKTKLLYQAKANTNLPPFITPPLIATNQEKEDRNLVEGELYIYDKKEDKNFKVQYVKKPDKPIESVVMWYIDSRHFILNDGEHLSIMEYDNTNKQIVYSGPYLSDYVDVAPDGRLLILANFNPQTNKYPDIYAVGIR</sequence>
<feature type="domain" description="PEGA" evidence="2">
    <location>
        <begin position="40"/>
        <end position="104"/>
    </location>
</feature>
<protein>
    <recommendedName>
        <fullName evidence="2">PEGA domain-containing protein</fullName>
    </recommendedName>
</protein>
<organism evidence="3 4">
    <name type="scientific">Candidatus Roizmanbacteria bacterium CG_4_10_14_0_8_um_filter_33_9</name>
    <dbReference type="NCBI Taxonomy" id="1974826"/>
    <lineage>
        <taxon>Bacteria</taxon>
        <taxon>Candidatus Roizmaniibacteriota</taxon>
    </lineage>
</organism>
<keyword evidence="1" id="KW-0812">Transmembrane</keyword>
<keyword evidence="1" id="KW-0472">Membrane</keyword>
<dbReference type="InterPro" id="IPR013229">
    <property type="entry name" value="PEGA"/>
</dbReference>
<evidence type="ECO:0000256" key="1">
    <source>
        <dbReference type="SAM" id="Phobius"/>
    </source>
</evidence>
<feature type="transmembrane region" description="Helical" evidence="1">
    <location>
        <begin position="7"/>
        <end position="24"/>
    </location>
</feature>
<keyword evidence="1" id="KW-1133">Transmembrane helix</keyword>
<name>A0A2M7QIH0_9BACT</name>
<evidence type="ECO:0000259" key="2">
    <source>
        <dbReference type="Pfam" id="PF08308"/>
    </source>
</evidence>